<feature type="region of interest" description="Disordered" evidence="1">
    <location>
        <begin position="1"/>
        <end position="25"/>
    </location>
</feature>
<gene>
    <name evidence="2" type="ORF">Atai01_76390</name>
</gene>
<name>A0A9W6RBP8_9PSEU</name>
<reference evidence="2" key="1">
    <citation type="submission" date="2023-03" db="EMBL/GenBank/DDBJ databases">
        <title>Amycolatopsis taiwanensis NBRC 103393.</title>
        <authorList>
            <person name="Ichikawa N."/>
            <person name="Sato H."/>
            <person name="Tonouchi N."/>
        </authorList>
    </citation>
    <scope>NUCLEOTIDE SEQUENCE</scope>
    <source>
        <strain evidence="2">NBRC 103393</strain>
    </source>
</reference>
<accession>A0A9W6RBP8</accession>
<evidence type="ECO:0000313" key="3">
    <source>
        <dbReference type="Proteomes" id="UP001165136"/>
    </source>
</evidence>
<evidence type="ECO:0000313" key="2">
    <source>
        <dbReference type="EMBL" id="GLY71020.1"/>
    </source>
</evidence>
<comment type="caution">
    <text evidence="2">The sequence shown here is derived from an EMBL/GenBank/DDBJ whole genome shotgun (WGS) entry which is preliminary data.</text>
</comment>
<proteinExistence type="predicted"/>
<dbReference type="Proteomes" id="UP001165136">
    <property type="component" value="Unassembled WGS sequence"/>
</dbReference>
<protein>
    <submittedName>
        <fullName evidence="2">Uncharacterized protein</fullName>
    </submittedName>
</protein>
<dbReference type="AlphaFoldDB" id="A0A9W6RBP8"/>
<sequence length="52" mass="5621">MELHDVGHEGEIGEQRIGPGGVSFRHQAGTDFRAVFTGFDSATSRDSEKLST</sequence>
<feature type="compositionally biased region" description="Basic and acidic residues" evidence="1">
    <location>
        <begin position="1"/>
        <end position="14"/>
    </location>
</feature>
<organism evidence="2 3">
    <name type="scientific">Amycolatopsis taiwanensis</name>
    <dbReference type="NCBI Taxonomy" id="342230"/>
    <lineage>
        <taxon>Bacteria</taxon>
        <taxon>Bacillati</taxon>
        <taxon>Actinomycetota</taxon>
        <taxon>Actinomycetes</taxon>
        <taxon>Pseudonocardiales</taxon>
        <taxon>Pseudonocardiaceae</taxon>
        <taxon>Amycolatopsis</taxon>
    </lineage>
</organism>
<keyword evidence="3" id="KW-1185">Reference proteome</keyword>
<dbReference type="EMBL" id="BSTI01000030">
    <property type="protein sequence ID" value="GLY71020.1"/>
    <property type="molecule type" value="Genomic_DNA"/>
</dbReference>
<evidence type="ECO:0000256" key="1">
    <source>
        <dbReference type="SAM" id="MobiDB-lite"/>
    </source>
</evidence>